<sequence>MFAKPFLGAMNGHIDGVYTLSKHPWNLDSIISGSGDGEIRIWSLGRQECVWRTPNAHRGMVQGVCPVRGKTTDHFISVGSDKLVKVWSEKESGLTADGHPEAIATYTAKDPLTGVDHHRTKQQFATSSSCVEIWDVNRSQPLTTMEWGADTVNTVRMNQTETNVLASCGTDRTVILYDLRTDSPIVKVVMALRTNAISWNPMEAFIFAAVSIANEDHNCYIFDMRRMNHAANILKGHVSAVMDVDYSPTGEELVTASYDRSIRLWKAREGHSRDIYHTKRMQRVFCARFSMDDKYVVSGSDDGNVRLWKARASERLGPVSTRERNALEYSEKLRERYQHLPEVRKIIKNRNVPQAIKKAANTKWTMIQSQKRKEENRRKHSKSDSVPHVSERTKSILKVTSK</sequence>
<dbReference type="EMBL" id="JAMZIH010006070">
    <property type="protein sequence ID" value="KAJ1674316.1"/>
    <property type="molecule type" value="Genomic_DNA"/>
</dbReference>
<protein>
    <submittedName>
        <fullName evidence="1">Protein sof1</fullName>
    </submittedName>
</protein>
<organism evidence="1 2">
    <name type="scientific">Spiromyces aspiralis</name>
    <dbReference type="NCBI Taxonomy" id="68401"/>
    <lineage>
        <taxon>Eukaryota</taxon>
        <taxon>Fungi</taxon>
        <taxon>Fungi incertae sedis</taxon>
        <taxon>Zoopagomycota</taxon>
        <taxon>Kickxellomycotina</taxon>
        <taxon>Kickxellomycetes</taxon>
        <taxon>Kickxellales</taxon>
        <taxon>Kickxellaceae</taxon>
        <taxon>Spiromyces</taxon>
    </lineage>
</organism>
<evidence type="ECO:0000313" key="1">
    <source>
        <dbReference type="EMBL" id="KAJ1674316.1"/>
    </source>
</evidence>
<proteinExistence type="predicted"/>
<name>A0ACC1HD92_9FUNG</name>
<comment type="caution">
    <text evidence="1">The sequence shown here is derived from an EMBL/GenBank/DDBJ whole genome shotgun (WGS) entry which is preliminary data.</text>
</comment>
<dbReference type="Proteomes" id="UP001145114">
    <property type="component" value="Unassembled WGS sequence"/>
</dbReference>
<evidence type="ECO:0000313" key="2">
    <source>
        <dbReference type="Proteomes" id="UP001145114"/>
    </source>
</evidence>
<reference evidence="1" key="1">
    <citation type="submission" date="2022-06" db="EMBL/GenBank/DDBJ databases">
        <title>Phylogenomic reconstructions and comparative analyses of Kickxellomycotina fungi.</title>
        <authorList>
            <person name="Reynolds N.K."/>
            <person name="Stajich J.E."/>
            <person name="Barry K."/>
            <person name="Grigoriev I.V."/>
            <person name="Crous P."/>
            <person name="Smith M.E."/>
        </authorList>
    </citation>
    <scope>NUCLEOTIDE SEQUENCE</scope>
    <source>
        <strain evidence="1">RSA 2271</strain>
    </source>
</reference>
<keyword evidence="2" id="KW-1185">Reference proteome</keyword>
<accession>A0ACC1HD92</accession>
<gene>
    <name evidence="1" type="primary">sof1</name>
    <name evidence="1" type="ORF">EV182_003527</name>
</gene>